<dbReference type="GO" id="GO:0004034">
    <property type="term" value="F:aldose 1-epimerase activity"/>
    <property type="evidence" value="ECO:0007669"/>
    <property type="project" value="UniProtKB-EC"/>
</dbReference>
<dbReference type="UniPathway" id="UPA00242"/>
<comment type="catalytic activity">
    <reaction evidence="1 8">
        <text>alpha-D-glucose = beta-D-glucose</text>
        <dbReference type="Rhea" id="RHEA:10264"/>
        <dbReference type="ChEBI" id="CHEBI:15903"/>
        <dbReference type="ChEBI" id="CHEBI:17925"/>
        <dbReference type="EC" id="5.1.3.3"/>
    </reaction>
</comment>
<dbReference type="CDD" id="cd09019">
    <property type="entry name" value="galactose_mutarotase_like"/>
    <property type="match status" value="1"/>
</dbReference>
<evidence type="ECO:0000256" key="7">
    <source>
        <dbReference type="ARBA" id="ARBA00023277"/>
    </source>
</evidence>
<dbReference type="EC" id="5.1.3.3" evidence="4 8"/>
<evidence type="ECO:0000256" key="6">
    <source>
        <dbReference type="ARBA" id="ARBA00023235"/>
    </source>
</evidence>
<dbReference type="InterPro" id="IPR018052">
    <property type="entry name" value="Ald1_epimerase_CS"/>
</dbReference>
<dbReference type="GO" id="GO:0030246">
    <property type="term" value="F:carbohydrate binding"/>
    <property type="evidence" value="ECO:0007669"/>
    <property type="project" value="InterPro"/>
</dbReference>
<dbReference type="PIRSF" id="PIRSF005096">
    <property type="entry name" value="GALM"/>
    <property type="match status" value="1"/>
</dbReference>
<reference evidence="12" key="1">
    <citation type="journal article" date="2015" name="MBio">
        <title>Eco-Evolutionary Dynamics of Episomes among Ecologically Cohesive Bacterial Populations.</title>
        <authorList>
            <person name="Xue H."/>
            <person name="Cordero O.X."/>
            <person name="Camas F.M."/>
            <person name="Trimble W."/>
            <person name="Meyer F."/>
            <person name="Guglielmini J."/>
            <person name="Rocha E.P."/>
            <person name="Polz M.F."/>
        </authorList>
    </citation>
    <scope>NUCLEOTIDE SEQUENCE</scope>
    <source>
        <strain evidence="12">FF_112</strain>
    </source>
</reference>
<dbReference type="EMBL" id="KP795591">
    <property type="protein sequence ID" value="AKN38523.1"/>
    <property type="molecule type" value="Genomic_DNA"/>
</dbReference>
<dbReference type="PROSITE" id="PS00545">
    <property type="entry name" value="ALDOSE_1_EPIMERASE"/>
    <property type="match status" value="1"/>
</dbReference>
<dbReference type="NCBIfam" id="NF008277">
    <property type="entry name" value="PRK11055.1"/>
    <property type="match status" value="1"/>
</dbReference>
<name>A0A0H3ZQ74_9VIBR</name>
<accession>A0A0H3ZQ74</accession>
<evidence type="ECO:0000256" key="9">
    <source>
        <dbReference type="PIRSR" id="PIRSR005096-1"/>
    </source>
</evidence>
<evidence type="ECO:0000256" key="4">
    <source>
        <dbReference type="ARBA" id="ARBA00013185"/>
    </source>
</evidence>
<dbReference type="InterPro" id="IPR013458">
    <property type="entry name" value="Ald_epimerase_bac"/>
</dbReference>
<dbReference type="InterPro" id="IPR011013">
    <property type="entry name" value="Gal_mutarotase_sf_dom"/>
</dbReference>
<evidence type="ECO:0000256" key="1">
    <source>
        <dbReference type="ARBA" id="ARBA00001614"/>
    </source>
</evidence>
<evidence type="ECO:0000256" key="11">
    <source>
        <dbReference type="PIRSR" id="PIRSR005096-3"/>
    </source>
</evidence>
<dbReference type="PANTHER" id="PTHR10091:SF0">
    <property type="entry name" value="GALACTOSE MUTAROTASE"/>
    <property type="match status" value="1"/>
</dbReference>
<evidence type="ECO:0000256" key="8">
    <source>
        <dbReference type="PIRNR" id="PIRNR005096"/>
    </source>
</evidence>
<dbReference type="GO" id="GO:0006006">
    <property type="term" value="P:glucose metabolic process"/>
    <property type="evidence" value="ECO:0007669"/>
    <property type="project" value="TreeGrafter"/>
</dbReference>
<comment type="pathway">
    <text evidence="2 8">Carbohydrate metabolism; hexose metabolism.</text>
</comment>
<evidence type="ECO:0000256" key="5">
    <source>
        <dbReference type="ARBA" id="ARBA00014165"/>
    </source>
</evidence>
<dbReference type="GO" id="GO:0033499">
    <property type="term" value="P:galactose catabolic process via UDP-galactose, Leloir pathway"/>
    <property type="evidence" value="ECO:0007669"/>
    <property type="project" value="TreeGrafter"/>
</dbReference>
<dbReference type="GO" id="GO:0005737">
    <property type="term" value="C:cytoplasm"/>
    <property type="evidence" value="ECO:0007669"/>
    <property type="project" value="TreeGrafter"/>
</dbReference>
<dbReference type="Pfam" id="PF01263">
    <property type="entry name" value="Aldose_epim"/>
    <property type="match status" value="1"/>
</dbReference>
<dbReference type="PANTHER" id="PTHR10091">
    <property type="entry name" value="ALDOSE-1-EPIMERASE"/>
    <property type="match status" value="1"/>
</dbReference>
<dbReference type="InterPro" id="IPR008183">
    <property type="entry name" value="Aldose_1/G6P_1-epimerase"/>
</dbReference>
<dbReference type="InterPro" id="IPR047215">
    <property type="entry name" value="Galactose_mutarotase-like"/>
</dbReference>
<feature type="binding site" evidence="10">
    <location>
        <position position="255"/>
    </location>
    <ligand>
        <name>beta-D-galactose</name>
        <dbReference type="ChEBI" id="CHEBI:27667"/>
    </ligand>
</feature>
<protein>
    <recommendedName>
        <fullName evidence="5 8">Aldose 1-epimerase</fullName>
        <ecNumber evidence="4 8">5.1.3.3</ecNumber>
    </recommendedName>
</protein>
<dbReference type="NCBIfam" id="TIGR02636">
    <property type="entry name" value="galM_Leloir"/>
    <property type="match status" value="1"/>
</dbReference>
<keyword evidence="7 8" id="KW-0119">Carbohydrate metabolism</keyword>
<dbReference type="AlphaFoldDB" id="A0A0H3ZQ74"/>
<evidence type="ECO:0000313" key="12">
    <source>
        <dbReference type="EMBL" id="AKN38523.1"/>
    </source>
</evidence>
<feature type="binding site" evidence="11">
    <location>
        <begin position="183"/>
        <end position="185"/>
    </location>
    <ligand>
        <name>beta-D-galactose</name>
        <dbReference type="ChEBI" id="CHEBI:27667"/>
    </ligand>
</feature>
<evidence type="ECO:0000256" key="3">
    <source>
        <dbReference type="ARBA" id="ARBA00006206"/>
    </source>
</evidence>
<keyword evidence="6 8" id="KW-0413">Isomerase</keyword>
<organism evidence="12">
    <name type="scientific">Vibrio tasmaniensis</name>
    <dbReference type="NCBI Taxonomy" id="212663"/>
    <lineage>
        <taxon>Bacteria</taxon>
        <taxon>Pseudomonadati</taxon>
        <taxon>Pseudomonadota</taxon>
        <taxon>Gammaproteobacteria</taxon>
        <taxon>Vibrionales</taxon>
        <taxon>Vibrionaceae</taxon>
        <taxon>Vibrio</taxon>
    </lineage>
</organism>
<evidence type="ECO:0000256" key="2">
    <source>
        <dbReference type="ARBA" id="ARBA00005028"/>
    </source>
</evidence>
<feature type="active site" description="Proton donor" evidence="9">
    <location>
        <position position="183"/>
    </location>
</feature>
<comment type="similarity">
    <text evidence="3 8">Belongs to the aldose epimerase family.</text>
</comment>
<sequence length="355" mass="39362">MNNLHFKQLEEAMTKSVAFDDQPAQLVHLENSNGVTASFMDIGATWLSCHLPIGENGREVLLRSPSMAEHKKQTAYFGSIVGRYANRIAKGTFVIDGECYQVGINDGANSLHGGGFGLDKARWSIDYQDKQQVVFVVTSPDGEQGYPGELSIKVTYTLTDDNEVSIAYQATTNQATPVNLTNHAYFNLAGESSKFRSLDHTLQLKAPYYLPTNDELIPTGELKPVQGTSFDFTQEKAIKADFLTDDDQQVAGGYDHAFIFDSKFTDGKQVVATLTSPEQDLTMQIRTSKPAIQFYSGNFLAGTAGKSKQYELYDGLALETQFYPDGPNHPEWNEAAGILKTEESYNHSTVYHFHF</sequence>
<feature type="binding site" evidence="11">
    <location>
        <begin position="86"/>
        <end position="87"/>
    </location>
    <ligand>
        <name>beta-D-galactose</name>
        <dbReference type="ChEBI" id="CHEBI:27667"/>
    </ligand>
</feature>
<dbReference type="SUPFAM" id="SSF74650">
    <property type="entry name" value="Galactose mutarotase-like"/>
    <property type="match status" value="1"/>
</dbReference>
<proteinExistence type="inferred from homology"/>
<dbReference type="InterPro" id="IPR015443">
    <property type="entry name" value="Aldose_1-epimerase"/>
</dbReference>
<feature type="active site" description="Proton acceptor" evidence="9">
    <location>
        <position position="319"/>
    </location>
</feature>
<dbReference type="InterPro" id="IPR014718">
    <property type="entry name" value="GH-type_carb-bd"/>
</dbReference>
<evidence type="ECO:0000256" key="10">
    <source>
        <dbReference type="PIRSR" id="PIRSR005096-2"/>
    </source>
</evidence>
<dbReference type="Gene3D" id="2.70.98.10">
    <property type="match status" value="1"/>
</dbReference>